<dbReference type="EMBL" id="KB206864">
    <property type="protein sequence ID" value="ELP87097.1"/>
    <property type="molecule type" value="Genomic_DNA"/>
</dbReference>
<dbReference type="Gene3D" id="3.40.50.1820">
    <property type="entry name" value="alpha/beta hydrolase"/>
    <property type="match status" value="1"/>
</dbReference>
<dbReference type="SUPFAM" id="SSF53474">
    <property type="entry name" value="alpha/beta-Hydrolases"/>
    <property type="match status" value="1"/>
</dbReference>
<proteinExistence type="predicted"/>
<dbReference type="KEGG" id="eiv:EIN_495520"/>
<dbReference type="PANTHER" id="PTHR12277">
    <property type="entry name" value="ALPHA/BETA HYDROLASE DOMAIN-CONTAINING PROTEIN"/>
    <property type="match status" value="1"/>
</dbReference>
<evidence type="ECO:0000313" key="2">
    <source>
        <dbReference type="EMBL" id="ELP87097.1"/>
    </source>
</evidence>
<dbReference type="Proteomes" id="UP000014680">
    <property type="component" value="Unassembled WGS sequence"/>
</dbReference>
<dbReference type="OrthoDB" id="29964at2759"/>
<dbReference type="PANTHER" id="PTHR12277:SF81">
    <property type="entry name" value="PROTEIN ABHD13"/>
    <property type="match status" value="1"/>
</dbReference>
<evidence type="ECO:0000313" key="3">
    <source>
        <dbReference type="Proteomes" id="UP000014680"/>
    </source>
</evidence>
<reference evidence="2 3" key="1">
    <citation type="submission" date="2012-10" db="EMBL/GenBank/DDBJ databases">
        <authorList>
            <person name="Zafar N."/>
            <person name="Inman J."/>
            <person name="Hall N."/>
            <person name="Lorenzi H."/>
            <person name="Caler E."/>
        </authorList>
    </citation>
    <scope>NUCLEOTIDE SEQUENCE [LARGE SCALE GENOMIC DNA]</scope>
    <source>
        <strain evidence="2 3">IP1</strain>
    </source>
</reference>
<dbReference type="InterPro" id="IPR029058">
    <property type="entry name" value="AB_hydrolase_fold"/>
</dbReference>
<evidence type="ECO:0008006" key="4">
    <source>
        <dbReference type="Google" id="ProtNLM"/>
    </source>
</evidence>
<organism evidence="2 3">
    <name type="scientific">Entamoeba invadens IP1</name>
    <dbReference type="NCBI Taxonomy" id="370355"/>
    <lineage>
        <taxon>Eukaryota</taxon>
        <taxon>Amoebozoa</taxon>
        <taxon>Evosea</taxon>
        <taxon>Archamoebae</taxon>
        <taxon>Mastigamoebida</taxon>
        <taxon>Entamoebidae</taxon>
        <taxon>Entamoeba</taxon>
    </lineage>
</organism>
<accession>A0A0A1TZP2</accession>
<dbReference type="AlphaFoldDB" id="A0A0A1TZP2"/>
<protein>
    <recommendedName>
        <fullName evidence="4">Serine aminopeptidase S33 domain-containing protein</fullName>
    </recommendedName>
</protein>
<feature type="region of interest" description="Disordered" evidence="1">
    <location>
        <begin position="345"/>
        <end position="389"/>
    </location>
</feature>
<dbReference type="VEuPathDB" id="AmoebaDB:EIN_495520"/>
<dbReference type="GeneID" id="14886093"/>
<dbReference type="RefSeq" id="XP_004253868.1">
    <property type="nucleotide sequence ID" value="XM_004253820.1"/>
</dbReference>
<name>A0A0A1TZP2_ENTIV</name>
<keyword evidence="3" id="KW-1185">Reference proteome</keyword>
<gene>
    <name evidence="2" type="ORF">EIN_495520</name>
</gene>
<evidence type="ECO:0000256" key="1">
    <source>
        <dbReference type="SAM" id="MobiDB-lite"/>
    </source>
</evidence>
<sequence>MISRKRSSRMSLQEGSRLFQDITVLTHPNTYVIEGTTIPVMCFKPTNCQHQITLLYSHDYLESMVSIRDWLGLLSAVLKVRVICWEYPGFCEENPQYSTSSTQKDIKIVWKHLTETLKIPPEDIVIYGKGAGCGVSLYIAYKQKVSKKKSGAAGLILVEPLIDLAFAGKEFITEGKIKKIDTPSVVVVGNNVEKNSSIKKLFHSLSSQIGFFEVDGTKDFETSNTDELINCINHLMKKVFPTVAQFESNEVEKKIAKKPSGYVDPKEVLTNWLKPKKLDHLVTQVISMGYNTLDDIKLMPKTDVQFITENVEEQNEFWAVVCKLIETGNIEQILDTSAARRSTSVPKNWAPHLSSPTLQPHTQKHSRHLSMKFGKEDKGKSTPPIITKK</sequence>